<dbReference type="Pfam" id="PF01546">
    <property type="entry name" value="Peptidase_M20"/>
    <property type="match status" value="1"/>
</dbReference>
<dbReference type="InterPro" id="IPR001261">
    <property type="entry name" value="ArgE/DapE_CS"/>
</dbReference>
<evidence type="ECO:0000256" key="6">
    <source>
        <dbReference type="SAM" id="SignalP"/>
    </source>
</evidence>
<keyword evidence="9" id="KW-1185">Reference proteome</keyword>
<feature type="domain" description="Peptidase M20 dimerisation" evidence="7">
    <location>
        <begin position="227"/>
        <end position="371"/>
    </location>
</feature>
<dbReference type="InterPro" id="IPR036264">
    <property type="entry name" value="Bact_exopeptidase_dim_dom"/>
</dbReference>
<dbReference type="EMBL" id="JBIUZV010000015">
    <property type="protein sequence ID" value="MFJ3048086.1"/>
    <property type="molecule type" value="Genomic_DNA"/>
</dbReference>
<dbReference type="PANTHER" id="PTHR45962:SF1">
    <property type="entry name" value="N-FATTY-ACYL-AMINO ACID SYNTHASE_HYDROLASE PM20D1"/>
    <property type="match status" value="1"/>
</dbReference>
<comment type="similarity">
    <text evidence="1">Belongs to the peptidase M20A family.</text>
</comment>
<comment type="caution">
    <text evidence="8">The sequence shown here is derived from an EMBL/GenBank/DDBJ whole genome shotgun (WGS) entry which is preliminary data.</text>
</comment>
<keyword evidence="6" id="KW-0732">Signal</keyword>
<keyword evidence="4" id="KW-0378">Hydrolase</keyword>
<evidence type="ECO:0000256" key="4">
    <source>
        <dbReference type="ARBA" id="ARBA00022801"/>
    </source>
</evidence>
<gene>
    <name evidence="8" type="ORF">ACIPEN_19820</name>
</gene>
<protein>
    <submittedName>
        <fullName evidence="8">M20/M25/M40 family metallo-hydrolase</fullName>
    </submittedName>
</protein>
<evidence type="ECO:0000313" key="8">
    <source>
        <dbReference type="EMBL" id="MFJ3048086.1"/>
    </source>
</evidence>
<keyword evidence="5" id="KW-0862">Zinc</keyword>
<sequence>MPSLPSLRPHKLALLMAAAALCAGASAQPTALTPEQQRFHDIYKELVEINTTHSAGSTTTAALAMQAELVKAGFIKDDIQIIEPFPKKGNMVLRWKGDGSKKPLLLIAHIDVVEAKREDWKTDPFKLKEDDGYFTARGSIDDKAMASAFVSILSQLKREGYQPKRDIILALTADEERGDIDSNGAWWIFKNKPELLKAELGINEGGGGELYGGQGSKPKLHRVQVAEKLYTTYQLELRDVGGHSSLPTASNPIYAMSAALARLGAYRFPVKLADVTKTYFSRSAQFASGQQAEDMRAVGNGSTDMAVTDRLSAVPLYNAQLRTTCTATMFNGGHAENALPQSAKATVNCRILPFDDPDEVERQLKQVLGNDKIAMRQVAPPTRSPVSPMTPEIASVVEGLTQEMWPGVPVIPFMSTGATDSRFARNAGVPMYGVSGLFTDPADLRTHGLDERIEIPRLYEGREFMYRLVKRLGS</sequence>
<dbReference type="Gene3D" id="3.30.70.360">
    <property type="match status" value="1"/>
</dbReference>
<organism evidence="8 9">
    <name type="scientific">Herbaspirillum chlorophenolicum</name>
    <dbReference type="NCBI Taxonomy" id="211589"/>
    <lineage>
        <taxon>Bacteria</taxon>
        <taxon>Pseudomonadati</taxon>
        <taxon>Pseudomonadota</taxon>
        <taxon>Betaproteobacteria</taxon>
        <taxon>Burkholderiales</taxon>
        <taxon>Oxalobacteraceae</taxon>
        <taxon>Herbaspirillum</taxon>
    </lineage>
</organism>
<evidence type="ECO:0000256" key="3">
    <source>
        <dbReference type="ARBA" id="ARBA00022723"/>
    </source>
</evidence>
<reference evidence="8 9" key="1">
    <citation type="submission" date="2024-10" db="EMBL/GenBank/DDBJ databases">
        <title>The Natural Products Discovery Center: Release of the First 8490 Sequenced Strains for Exploring Actinobacteria Biosynthetic Diversity.</title>
        <authorList>
            <person name="Kalkreuter E."/>
            <person name="Kautsar S.A."/>
            <person name="Yang D."/>
            <person name="Bader C.D."/>
            <person name="Teijaro C.N."/>
            <person name="Fluegel L."/>
            <person name="Davis C.M."/>
            <person name="Simpson J.R."/>
            <person name="Lauterbach L."/>
            <person name="Steele A.D."/>
            <person name="Gui C."/>
            <person name="Meng S."/>
            <person name="Li G."/>
            <person name="Viehrig K."/>
            <person name="Ye F."/>
            <person name="Su P."/>
            <person name="Kiefer A.F."/>
            <person name="Nichols A."/>
            <person name="Cepeda A.J."/>
            <person name="Yan W."/>
            <person name="Fan B."/>
            <person name="Jiang Y."/>
            <person name="Adhikari A."/>
            <person name="Zheng C.-J."/>
            <person name="Schuster L."/>
            <person name="Cowan T.M."/>
            <person name="Smanski M.J."/>
            <person name="Chevrette M.G."/>
            <person name="De Carvalho L.P.S."/>
            <person name="Shen B."/>
        </authorList>
    </citation>
    <scope>NUCLEOTIDE SEQUENCE [LARGE SCALE GENOMIC DNA]</scope>
    <source>
        <strain evidence="8 9">NPDC087045</strain>
    </source>
</reference>
<evidence type="ECO:0000256" key="2">
    <source>
        <dbReference type="ARBA" id="ARBA00022670"/>
    </source>
</evidence>
<dbReference type="NCBIfam" id="NF006596">
    <property type="entry name" value="PRK09133.1"/>
    <property type="match status" value="1"/>
</dbReference>
<feature type="signal peptide" evidence="6">
    <location>
        <begin position="1"/>
        <end position="27"/>
    </location>
</feature>
<keyword evidence="2" id="KW-0645">Protease</keyword>
<dbReference type="PANTHER" id="PTHR45962">
    <property type="entry name" value="N-FATTY-ACYL-AMINO ACID SYNTHASE/HYDROLASE PM20D1"/>
    <property type="match status" value="1"/>
</dbReference>
<evidence type="ECO:0000256" key="1">
    <source>
        <dbReference type="ARBA" id="ARBA00006247"/>
    </source>
</evidence>
<dbReference type="Gene3D" id="1.10.150.900">
    <property type="match status" value="1"/>
</dbReference>
<evidence type="ECO:0000313" key="9">
    <source>
        <dbReference type="Proteomes" id="UP001617427"/>
    </source>
</evidence>
<dbReference type="InterPro" id="IPR002933">
    <property type="entry name" value="Peptidase_M20"/>
</dbReference>
<dbReference type="PROSITE" id="PS00759">
    <property type="entry name" value="ARGE_DAPE_CPG2_2"/>
    <property type="match status" value="1"/>
</dbReference>
<name>A0ABW8F461_9BURK</name>
<evidence type="ECO:0000259" key="7">
    <source>
        <dbReference type="Pfam" id="PF07687"/>
    </source>
</evidence>
<dbReference type="InterPro" id="IPR011650">
    <property type="entry name" value="Peptidase_M20_dimer"/>
</dbReference>
<dbReference type="PROSITE" id="PS00758">
    <property type="entry name" value="ARGE_DAPE_CPG2_1"/>
    <property type="match status" value="1"/>
</dbReference>
<feature type="chain" id="PRO_5046992570" evidence="6">
    <location>
        <begin position="28"/>
        <end position="474"/>
    </location>
</feature>
<dbReference type="RefSeq" id="WP_402702925.1">
    <property type="nucleotide sequence ID" value="NZ_JBIUZV010000015.1"/>
</dbReference>
<evidence type="ECO:0000256" key="5">
    <source>
        <dbReference type="ARBA" id="ARBA00022833"/>
    </source>
</evidence>
<proteinExistence type="inferred from homology"/>
<dbReference type="SUPFAM" id="SSF55031">
    <property type="entry name" value="Bacterial exopeptidase dimerisation domain"/>
    <property type="match status" value="1"/>
</dbReference>
<dbReference type="Proteomes" id="UP001617427">
    <property type="component" value="Unassembled WGS sequence"/>
</dbReference>
<dbReference type="SUPFAM" id="SSF53187">
    <property type="entry name" value="Zn-dependent exopeptidases"/>
    <property type="match status" value="1"/>
</dbReference>
<dbReference type="Gene3D" id="3.40.630.10">
    <property type="entry name" value="Zn peptidases"/>
    <property type="match status" value="1"/>
</dbReference>
<dbReference type="InterPro" id="IPR047177">
    <property type="entry name" value="Pept_M20A"/>
</dbReference>
<keyword evidence="3" id="KW-0479">Metal-binding</keyword>
<accession>A0ABW8F461</accession>
<dbReference type="Pfam" id="PF07687">
    <property type="entry name" value="M20_dimer"/>
    <property type="match status" value="1"/>
</dbReference>